<dbReference type="EMBL" id="UINC01181066">
    <property type="protein sequence ID" value="SVD90568.1"/>
    <property type="molecule type" value="Genomic_DNA"/>
</dbReference>
<dbReference type="AlphaFoldDB" id="A0A382Z771"/>
<evidence type="ECO:0000256" key="1">
    <source>
        <dbReference type="SAM" id="MobiDB-lite"/>
    </source>
</evidence>
<feature type="region of interest" description="Disordered" evidence="1">
    <location>
        <begin position="1"/>
        <end position="76"/>
    </location>
</feature>
<proteinExistence type="predicted"/>
<protein>
    <submittedName>
        <fullName evidence="2">Uncharacterized protein</fullName>
    </submittedName>
</protein>
<feature type="non-terminal residue" evidence="2">
    <location>
        <position position="76"/>
    </location>
</feature>
<name>A0A382Z771_9ZZZZ</name>
<accession>A0A382Z771</accession>
<feature type="compositionally biased region" description="Basic residues" evidence="1">
    <location>
        <begin position="35"/>
        <end position="47"/>
    </location>
</feature>
<sequence length="76" mass="8098">GRHGHRCSTEGTSSRSLPGAAFSGRCTRGAGGSTRPRKSLRQCSRQKRSPDHTASLGHRPGRRSTVRCAELGLGQI</sequence>
<gene>
    <name evidence="2" type="ORF">METZ01_LOCUS443422</name>
</gene>
<organism evidence="2">
    <name type="scientific">marine metagenome</name>
    <dbReference type="NCBI Taxonomy" id="408172"/>
    <lineage>
        <taxon>unclassified sequences</taxon>
        <taxon>metagenomes</taxon>
        <taxon>ecological metagenomes</taxon>
    </lineage>
</organism>
<reference evidence="2" key="1">
    <citation type="submission" date="2018-05" db="EMBL/GenBank/DDBJ databases">
        <authorList>
            <person name="Lanie J.A."/>
            <person name="Ng W.-L."/>
            <person name="Kazmierczak K.M."/>
            <person name="Andrzejewski T.M."/>
            <person name="Davidsen T.M."/>
            <person name="Wayne K.J."/>
            <person name="Tettelin H."/>
            <person name="Glass J.I."/>
            <person name="Rusch D."/>
            <person name="Podicherti R."/>
            <person name="Tsui H.-C.T."/>
            <person name="Winkler M.E."/>
        </authorList>
    </citation>
    <scope>NUCLEOTIDE SEQUENCE</scope>
</reference>
<feature type="non-terminal residue" evidence="2">
    <location>
        <position position="1"/>
    </location>
</feature>
<evidence type="ECO:0000313" key="2">
    <source>
        <dbReference type="EMBL" id="SVD90568.1"/>
    </source>
</evidence>